<sequence length="348" mass="40160">MGKYILTIEDLHKNNAGPKAKEDVLRFLKEEGYQDLPLKLKLDPEDHSLAAKLRKIYDTKVVIPRALKHIDADVIILQYPIYSTFLTSNIIKAIRKYTNAKLYFVIHDVETLRLFSDDENFVKAEREIFNSVDGLVDHNKKMHGWLKQQGITTPCVDLEIFDYYNPTELVETYQYDKSLVFAGNLSKSKFLLHEDFAKLHFDLELYGPNPAENYADNIKYRGVYPPDELPTHLKQNFGLVWDGNSITECDGIFGEYTKYNNPHKASLYLSSGLPIIVWKQAALADFVTERNVGFAVESLTEVERYLTQMPQEQYSVMKKNTLELAHELRQGKFVKVAVSKLEHAKDEQ</sequence>
<evidence type="ECO:0000313" key="4">
    <source>
        <dbReference type="EMBL" id="KRL87468.1"/>
    </source>
</evidence>
<dbReference type="PIRSF" id="PIRSF007023">
    <property type="entry name" value="UDP-Galf_transf"/>
    <property type="match status" value="1"/>
</dbReference>
<gene>
    <name evidence="4" type="ORF">FC32_GL000030</name>
</gene>
<name>A0A0R1U2A9_9LACO</name>
<dbReference type="InterPro" id="IPR058591">
    <property type="entry name" value="Gtf3_N"/>
</dbReference>
<dbReference type="EMBL" id="AZFT01000001">
    <property type="protein sequence ID" value="KRL87468.1"/>
    <property type="molecule type" value="Genomic_DNA"/>
</dbReference>
<organism evidence="4 5">
    <name type="scientific">Ligilactobacillus apodemi DSM 16634 = JCM 16172</name>
    <dbReference type="NCBI Taxonomy" id="1423724"/>
    <lineage>
        <taxon>Bacteria</taxon>
        <taxon>Bacillati</taxon>
        <taxon>Bacillota</taxon>
        <taxon>Bacilli</taxon>
        <taxon>Lactobacillales</taxon>
        <taxon>Lactobacillaceae</taxon>
        <taxon>Ligilactobacillus</taxon>
    </lineage>
</organism>
<keyword evidence="1 4" id="KW-0808">Transferase</keyword>
<evidence type="ECO:0000256" key="1">
    <source>
        <dbReference type="ARBA" id="ARBA00022679"/>
    </source>
</evidence>
<evidence type="ECO:0000259" key="3">
    <source>
        <dbReference type="Pfam" id="PF26337"/>
    </source>
</evidence>
<dbReference type="GO" id="GO:0016740">
    <property type="term" value="F:transferase activity"/>
    <property type="evidence" value="ECO:0007669"/>
    <property type="project" value="UniProtKB-KW"/>
</dbReference>
<proteinExistence type="predicted"/>
<keyword evidence="5" id="KW-1185">Reference proteome</keyword>
<dbReference type="Pfam" id="PF26334">
    <property type="entry name" value="Gtf3_N"/>
    <property type="match status" value="1"/>
</dbReference>
<reference evidence="4 5" key="1">
    <citation type="journal article" date="2015" name="Genome Announc.">
        <title>Expanding the biotechnology potential of lactobacilli through comparative genomics of 213 strains and associated genera.</title>
        <authorList>
            <person name="Sun Z."/>
            <person name="Harris H.M."/>
            <person name="McCann A."/>
            <person name="Guo C."/>
            <person name="Argimon S."/>
            <person name="Zhang W."/>
            <person name="Yang X."/>
            <person name="Jeffery I.B."/>
            <person name="Cooney J.C."/>
            <person name="Kagawa T.F."/>
            <person name="Liu W."/>
            <person name="Song Y."/>
            <person name="Salvetti E."/>
            <person name="Wrobel A."/>
            <person name="Rasinkangas P."/>
            <person name="Parkhill J."/>
            <person name="Rea M.C."/>
            <person name="O'Sullivan O."/>
            <person name="Ritari J."/>
            <person name="Douillard F.P."/>
            <person name="Paul Ross R."/>
            <person name="Yang R."/>
            <person name="Briner A.E."/>
            <person name="Felis G.E."/>
            <person name="de Vos W.M."/>
            <person name="Barrangou R."/>
            <person name="Klaenhammer T.R."/>
            <person name="Caufield P.W."/>
            <person name="Cui Y."/>
            <person name="Zhang H."/>
            <person name="O'Toole P.W."/>
        </authorList>
    </citation>
    <scope>NUCLEOTIDE SEQUENCE [LARGE SCALE GENOMIC DNA]</scope>
    <source>
        <strain evidence="4 5">DSM 16634</strain>
    </source>
</reference>
<evidence type="ECO:0000259" key="2">
    <source>
        <dbReference type="Pfam" id="PF26334"/>
    </source>
</evidence>
<evidence type="ECO:0000313" key="5">
    <source>
        <dbReference type="Proteomes" id="UP000051324"/>
    </source>
</evidence>
<dbReference type="Pfam" id="PF26337">
    <property type="entry name" value="Gtf3_C"/>
    <property type="match status" value="1"/>
</dbReference>
<protein>
    <submittedName>
        <fullName evidence="4">Galactofuranosyltransferase</fullName>
    </submittedName>
</protein>
<comment type="caution">
    <text evidence="4">The sequence shown here is derived from an EMBL/GenBank/DDBJ whole genome shotgun (WGS) entry which is preliminary data.</text>
</comment>
<feature type="domain" description="Glucosyltransferase 3-like N-terminal" evidence="2">
    <location>
        <begin position="3"/>
        <end position="160"/>
    </location>
</feature>
<dbReference type="AlphaFoldDB" id="A0A0R1U2A9"/>
<dbReference type="STRING" id="1423724.FC32_GL000030"/>
<dbReference type="RefSeq" id="WP_025087176.1">
    <property type="nucleotide sequence ID" value="NZ_AZFT01000001.1"/>
</dbReference>
<dbReference type="SUPFAM" id="SSF53756">
    <property type="entry name" value="UDP-Glycosyltransferase/glycogen phosphorylase"/>
    <property type="match status" value="1"/>
</dbReference>
<dbReference type="Gene3D" id="3.40.50.2000">
    <property type="entry name" value="Glycogen Phosphorylase B"/>
    <property type="match status" value="2"/>
</dbReference>
<dbReference type="PATRIC" id="fig|1423724.4.peg.31"/>
<dbReference type="Proteomes" id="UP000051324">
    <property type="component" value="Unassembled WGS sequence"/>
</dbReference>
<feature type="domain" description="Glucosyltransferase 3-like C-terminal" evidence="3">
    <location>
        <begin position="179"/>
        <end position="340"/>
    </location>
</feature>
<dbReference type="InterPro" id="IPR058592">
    <property type="entry name" value="Gtf3_C"/>
</dbReference>
<accession>A0A0R1U2A9</accession>
<dbReference type="eggNOG" id="COG0438">
    <property type="taxonomic scope" value="Bacteria"/>
</dbReference>
<dbReference type="OrthoDB" id="9790931at2"/>